<evidence type="ECO:0000256" key="2">
    <source>
        <dbReference type="ARBA" id="ARBA00008520"/>
    </source>
</evidence>
<gene>
    <name evidence="3" type="ORF">IAA72_06305</name>
</gene>
<comment type="subcellular location">
    <subcellularLocation>
        <location evidence="1">Periplasm</location>
    </subcellularLocation>
</comment>
<evidence type="ECO:0000313" key="4">
    <source>
        <dbReference type="Proteomes" id="UP000810292"/>
    </source>
</evidence>
<name>A0A9D9IBJ7_9SPIO</name>
<organism evidence="3 4">
    <name type="scientific">Candidatus Ornithospirochaeta stercoravium</name>
    <dbReference type="NCBI Taxonomy" id="2840897"/>
    <lineage>
        <taxon>Bacteria</taxon>
        <taxon>Pseudomonadati</taxon>
        <taxon>Spirochaetota</taxon>
        <taxon>Spirochaetia</taxon>
        <taxon>Spirochaetales</taxon>
        <taxon>Spirochaetaceae</taxon>
        <taxon>Spirochaetaceae incertae sedis</taxon>
        <taxon>Candidatus Ornithospirochaeta</taxon>
    </lineage>
</organism>
<dbReference type="GO" id="GO:0042597">
    <property type="term" value="C:periplasmic space"/>
    <property type="evidence" value="ECO:0007669"/>
    <property type="project" value="UniProtKB-SubCell"/>
</dbReference>
<dbReference type="InterPro" id="IPR050490">
    <property type="entry name" value="Bact_solute-bd_prot1"/>
</dbReference>
<dbReference type="Gene3D" id="3.40.190.10">
    <property type="entry name" value="Periplasmic binding protein-like II"/>
    <property type="match status" value="1"/>
</dbReference>
<dbReference type="EMBL" id="JADIMF010000098">
    <property type="protein sequence ID" value="MBO8469377.1"/>
    <property type="molecule type" value="Genomic_DNA"/>
</dbReference>
<evidence type="ECO:0000256" key="1">
    <source>
        <dbReference type="ARBA" id="ARBA00004418"/>
    </source>
</evidence>
<dbReference type="CDD" id="cd13585">
    <property type="entry name" value="PBP2_TMBP_like"/>
    <property type="match status" value="1"/>
</dbReference>
<dbReference type="PANTHER" id="PTHR43649:SF12">
    <property type="entry name" value="DIACETYLCHITOBIOSE BINDING PROTEIN DASA"/>
    <property type="match status" value="1"/>
</dbReference>
<dbReference type="PANTHER" id="PTHR43649">
    <property type="entry name" value="ARABINOSE-BINDING PROTEIN-RELATED"/>
    <property type="match status" value="1"/>
</dbReference>
<evidence type="ECO:0000313" key="3">
    <source>
        <dbReference type="EMBL" id="MBO8469377.1"/>
    </source>
</evidence>
<reference evidence="3" key="2">
    <citation type="journal article" date="2021" name="PeerJ">
        <title>Extensive microbial diversity within the chicken gut microbiome revealed by metagenomics and culture.</title>
        <authorList>
            <person name="Gilroy R."/>
            <person name="Ravi A."/>
            <person name="Getino M."/>
            <person name="Pursley I."/>
            <person name="Horton D.L."/>
            <person name="Alikhan N.F."/>
            <person name="Baker D."/>
            <person name="Gharbi K."/>
            <person name="Hall N."/>
            <person name="Watson M."/>
            <person name="Adriaenssens E.M."/>
            <person name="Foster-Nyarko E."/>
            <person name="Jarju S."/>
            <person name="Secka A."/>
            <person name="Antonio M."/>
            <person name="Oren A."/>
            <person name="Chaudhuri R.R."/>
            <person name="La Ragione R."/>
            <person name="Hildebrand F."/>
            <person name="Pallen M.J."/>
        </authorList>
    </citation>
    <scope>NUCLEOTIDE SEQUENCE</scope>
    <source>
        <strain evidence="3">14700</strain>
    </source>
</reference>
<dbReference type="SUPFAM" id="SSF53850">
    <property type="entry name" value="Periplasmic binding protein-like II"/>
    <property type="match status" value="1"/>
</dbReference>
<dbReference type="Proteomes" id="UP000810292">
    <property type="component" value="Unassembled WGS sequence"/>
</dbReference>
<proteinExistence type="inferred from homology"/>
<reference evidence="3" key="1">
    <citation type="submission" date="2020-10" db="EMBL/GenBank/DDBJ databases">
        <authorList>
            <person name="Gilroy R."/>
        </authorList>
    </citation>
    <scope>NUCLEOTIDE SEQUENCE</scope>
    <source>
        <strain evidence="3">14700</strain>
    </source>
</reference>
<sequence>MRSSLKMRVICMLLSLFMLIVPVVAGGSTESKAAASSGPVHIKIATWTSNPDQIALLQSFVDEFAAKEGIEINAEFESIEFGEYNTKLSLELQGSQAPDVFWVLETSAPAFIASGLLAPLDEALAEYNPEDFSAKAMELWQNGGTTYAVPFSTSPFFMIYNADLFAAAGIETPDQLAAEGNWNWDTFRAASKAIKDATGVWGYQTVDGGGYDVRILHNLCPIIRSYGGDAWTNDGQILINSPESAEAVQLFHDMVYVDGSVVPPGDQSDFFSGAAAMTAAQVSRVSKLSDVDFAWGVAPMPAGPMGDVPVTGQAGIGAYSKGPNVEIAKKLVAYMTNEECVARMAGIWPPARYSVLESPDFLTSQPLLTADQMAAAVGGSIETGRVLPSHVMYPQIEVESRIVWDRLWNPNADVQAVLDGVAEVYAKYIK</sequence>
<comment type="similarity">
    <text evidence="2">Belongs to the bacterial solute-binding protein 1 family.</text>
</comment>
<protein>
    <submittedName>
        <fullName evidence="3">Sugar ABC transporter substrate-binding protein</fullName>
    </submittedName>
</protein>
<dbReference type="Pfam" id="PF01547">
    <property type="entry name" value="SBP_bac_1"/>
    <property type="match status" value="1"/>
</dbReference>
<dbReference type="InterPro" id="IPR006059">
    <property type="entry name" value="SBP"/>
</dbReference>
<dbReference type="AlphaFoldDB" id="A0A9D9IBJ7"/>
<comment type="caution">
    <text evidence="3">The sequence shown here is derived from an EMBL/GenBank/DDBJ whole genome shotgun (WGS) entry which is preliminary data.</text>
</comment>
<accession>A0A9D9IBJ7</accession>